<dbReference type="Proteomes" id="UP000812966">
    <property type="component" value="Unassembled WGS sequence"/>
</dbReference>
<organism evidence="1 2">
    <name type="scientific">Filobasidium floriforme</name>
    <dbReference type="NCBI Taxonomy" id="5210"/>
    <lineage>
        <taxon>Eukaryota</taxon>
        <taxon>Fungi</taxon>
        <taxon>Dikarya</taxon>
        <taxon>Basidiomycota</taxon>
        <taxon>Agaricomycotina</taxon>
        <taxon>Tremellomycetes</taxon>
        <taxon>Filobasidiales</taxon>
        <taxon>Filobasidiaceae</taxon>
        <taxon>Filobasidium</taxon>
    </lineage>
</organism>
<dbReference type="EMBL" id="JABELV010000198">
    <property type="protein sequence ID" value="KAG7528215.1"/>
    <property type="molecule type" value="Genomic_DNA"/>
</dbReference>
<gene>
    <name evidence="1" type="ORF">FFLO_06330</name>
</gene>
<protein>
    <submittedName>
        <fullName evidence="1">Uncharacterized protein</fullName>
    </submittedName>
</protein>
<evidence type="ECO:0000313" key="1">
    <source>
        <dbReference type="EMBL" id="KAG7528215.1"/>
    </source>
</evidence>
<accession>A0A8K0JF53</accession>
<sequence length="261" mass="29305">MIGSSQTEGFFSGRAPARTAAWVGVNPIGLTSSWILERSSTTPCHTARMGTDRSSTDVDGRAAGIAEATSSINKVRAELRARRAARLADSSASGLPQATNIPKLEDLRSKQDVRWTVVERYILSTLLDDDHDTTLRDAAAKAAVEMETEGFKSGLDSRQWNTADDTRVHGVRIRLVKLILGLREVQQDEPTTSTLLPDVVFLERWTTASSIFEYHDRHWVRDRHQRKREEDEAPPVMLAFPDDGTTTMYELGKRVWMHSRR</sequence>
<reference evidence="1" key="1">
    <citation type="submission" date="2020-04" db="EMBL/GenBank/DDBJ databases">
        <title>Analysis of mating type loci in Filobasidium floriforme.</title>
        <authorList>
            <person name="Nowrousian M."/>
        </authorList>
    </citation>
    <scope>NUCLEOTIDE SEQUENCE</scope>
    <source>
        <strain evidence="1">CBS 6242</strain>
    </source>
</reference>
<comment type="caution">
    <text evidence="1">The sequence shown here is derived from an EMBL/GenBank/DDBJ whole genome shotgun (WGS) entry which is preliminary data.</text>
</comment>
<evidence type="ECO:0000313" key="2">
    <source>
        <dbReference type="Proteomes" id="UP000812966"/>
    </source>
</evidence>
<name>A0A8K0JF53_9TREE</name>
<proteinExistence type="predicted"/>
<dbReference type="AlphaFoldDB" id="A0A8K0JF53"/>
<keyword evidence="2" id="KW-1185">Reference proteome</keyword>